<protein>
    <submittedName>
        <fullName evidence="1">Uncharacterized protein</fullName>
    </submittedName>
</protein>
<evidence type="ECO:0000313" key="2">
    <source>
        <dbReference type="EMBL" id="CAB3260659.1"/>
    </source>
</evidence>
<evidence type="ECO:0000313" key="4">
    <source>
        <dbReference type="Proteomes" id="UP000494256"/>
    </source>
</evidence>
<accession>A0A8S1AIU6</accession>
<keyword evidence="3" id="KW-1185">Reference proteome</keyword>
<dbReference type="OrthoDB" id="6852075at2759"/>
<dbReference type="EMBL" id="CADEBD010000857">
    <property type="protein sequence ID" value="CAB3260659.1"/>
    <property type="molecule type" value="Genomic_DNA"/>
</dbReference>
<dbReference type="Proteomes" id="UP000494256">
    <property type="component" value="Unassembled WGS sequence"/>
</dbReference>
<evidence type="ECO:0000313" key="1">
    <source>
        <dbReference type="EMBL" id="CAB3244693.1"/>
    </source>
</evidence>
<gene>
    <name evidence="1" type="ORF">APLA_LOCUS10090</name>
    <name evidence="2" type="ORF">APLA_LOCUS17133</name>
</gene>
<organism evidence="1 3">
    <name type="scientific">Arctia plantaginis</name>
    <name type="common">Wood tiger moth</name>
    <name type="synonym">Phalaena plantaginis</name>
    <dbReference type="NCBI Taxonomy" id="874455"/>
    <lineage>
        <taxon>Eukaryota</taxon>
        <taxon>Metazoa</taxon>
        <taxon>Ecdysozoa</taxon>
        <taxon>Arthropoda</taxon>
        <taxon>Hexapoda</taxon>
        <taxon>Insecta</taxon>
        <taxon>Pterygota</taxon>
        <taxon>Neoptera</taxon>
        <taxon>Endopterygota</taxon>
        <taxon>Lepidoptera</taxon>
        <taxon>Glossata</taxon>
        <taxon>Ditrysia</taxon>
        <taxon>Noctuoidea</taxon>
        <taxon>Erebidae</taxon>
        <taxon>Arctiinae</taxon>
        <taxon>Arctia</taxon>
    </lineage>
</organism>
<comment type="caution">
    <text evidence="1">The sequence shown here is derived from an EMBL/GenBank/DDBJ whole genome shotgun (WGS) entry which is preliminary data.</text>
</comment>
<dbReference type="EMBL" id="CADEBC010000522">
    <property type="protein sequence ID" value="CAB3244693.1"/>
    <property type="molecule type" value="Genomic_DNA"/>
</dbReference>
<dbReference type="Proteomes" id="UP000494106">
    <property type="component" value="Unassembled WGS sequence"/>
</dbReference>
<sequence length="110" mass="12648">MLCFVQGFGEAEHAYNKNREINGNVSDSNLKYTKERKRVSLQTNYKDTEEDQALAQSRKSRALVTGKSLRLSSGNRFTEVKRSFSDRFSVITDASSKRPPRTLLTIRKTW</sequence>
<dbReference type="AlphaFoldDB" id="A0A8S1AIU6"/>
<name>A0A8S1AIU6_ARCPL</name>
<evidence type="ECO:0000313" key="3">
    <source>
        <dbReference type="Proteomes" id="UP000494106"/>
    </source>
</evidence>
<reference evidence="3 4" key="1">
    <citation type="submission" date="2020-04" db="EMBL/GenBank/DDBJ databases">
        <authorList>
            <person name="Wallbank WR R."/>
            <person name="Pardo Diaz C."/>
            <person name="Kozak K."/>
            <person name="Martin S."/>
            <person name="Jiggins C."/>
            <person name="Moest M."/>
            <person name="Warren A I."/>
            <person name="Byers J.R.P. K."/>
            <person name="Montejo-Kovacevich G."/>
            <person name="Yen C E."/>
        </authorList>
    </citation>
    <scope>NUCLEOTIDE SEQUENCE [LARGE SCALE GENOMIC DNA]</scope>
</reference>
<proteinExistence type="predicted"/>